<dbReference type="PANTHER" id="PTHR35446">
    <property type="entry name" value="SI:CH211-175M2.5"/>
    <property type="match status" value="1"/>
</dbReference>
<dbReference type="RefSeq" id="WP_271052143.1">
    <property type="nucleotide sequence ID" value="NZ_JAQIIO010000001.1"/>
</dbReference>
<name>A0ABT4VWK0_9RHOB</name>
<feature type="domain" description="Carboxymuconolactone decarboxylase-like" evidence="1">
    <location>
        <begin position="53"/>
        <end position="106"/>
    </location>
</feature>
<dbReference type="Gene3D" id="1.20.1290.10">
    <property type="entry name" value="AhpD-like"/>
    <property type="match status" value="1"/>
</dbReference>
<gene>
    <name evidence="2" type="ORF">O2N63_00845</name>
</gene>
<keyword evidence="2" id="KW-0560">Oxidoreductase</keyword>
<dbReference type="SUPFAM" id="SSF69118">
    <property type="entry name" value="AhpD-like"/>
    <property type="match status" value="1"/>
</dbReference>
<dbReference type="EMBL" id="JAQIIO010000001">
    <property type="protein sequence ID" value="MDA5092636.1"/>
    <property type="molecule type" value="Genomic_DNA"/>
</dbReference>
<sequence length="191" mass="21657">MGQQNNGVTELDLPMVDPLPDDIQKYFDICQEKLGLVPNVLQAYAFDMEKLRPFMAMYNELMLGESGLTKLEREMIAVVVSSVNRCWYCQVAHGAAVRELSGDPQLGEAMVMNWRVADLDDRQRGMLGFAEKITKSSSEIEEHDRQAMRILGFTDKDIWDIAATVGFFSMSNRMASTVGMKPNEEYHALHR</sequence>
<dbReference type="Proteomes" id="UP001528040">
    <property type="component" value="Unassembled WGS sequence"/>
</dbReference>
<dbReference type="Gene3D" id="1.20.5.810">
    <property type="entry name" value="AhpD-like"/>
    <property type="match status" value="1"/>
</dbReference>
<evidence type="ECO:0000259" key="1">
    <source>
        <dbReference type="Pfam" id="PF02627"/>
    </source>
</evidence>
<dbReference type="Pfam" id="PF02627">
    <property type="entry name" value="CMD"/>
    <property type="match status" value="1"/>
</dbReference>
<dbReference type="NCBIfam" id="TIGR01926">
    <property type="entry name" value="peroxid_rel"/>
    <property type="match status" value="1"/>
</dbReference>
<dbReference type="InterPro" id="IPR004675">
    <property type="entry name" value="AhpD_core"/>
</dbReference>
<accession>A0ABT4VWK0</accession>
<dbReference type="NCBIfam" id="TIGR00778">
    <property type="entry name" value="ahpD_dom"/>
    <property type="match status" value="1"/>
</dbReference>
<reference evidence="2 3" key="1">
    <citation type="submission" date="2023-01" db="EMBL/GenBank/DDBJ databases">
        <authorList>
            <person name="Yoon J.-W."/>
        </authorList>
    </citation>
    <scope>NUCLEOTIDE SEQUENCE [LARGE SCALE GENOMIC DNA]</scope>
    <source>
        <strain evidence="2 3">KMU-50</strain>
    </source>
</reference>
<keyword evidence="3" id="KW-1185">Reference proteome</keyword>
<dbReference type="GO" id="GO:0004601">
    <property type="term" value="F:peroxidase activity"/>
    <property type="evidence" value="ECO:0007669"/>
    <property type="project" value="UniProtKB-KW"/>
</dbReference>
<evidence type="ECO:0000313" key="3">
    <source>
        <dbReference type="Proteomes" id="UP001528040"/>
    </source>
</evidence>
<evidence type="ECO:0000313" key="2">
    <source>
        <dbReference type="EMBL" id="MDA5092636.1"/>
    </source>
</evidence>
<dbReference type="InterPro" id="IPR010195">
    <property type="entry name" value="Uncharacterised_peroxidase-rel"/>
</dbReference>
<proteinExistence type="predicted"/>
<keyword evidence="2" id="KW-0575">Peroxidase</keyword>
<protein>
    <submittedName>
        <fullName evidence="2">Peroxidase-related enzyme</fullName>
    </submittedName>
</protein>
<dbReference type="PANTHER" id="PTHR35446:SF2">
    <property type="entry name" value="CARBOXYMUCONOLACTONE DECARBOXYLASE-LIKE DOMAIN-CONTAINING PROTEIN"/>
    <property type="match status" value="1"/>
</dbReference>
<organism evidence="2 3">
    <name type="scientific">Aliiroseovarius salicola</name>
    <dbReference type="NCBI Taxonomy" id="3009082"/>
    <lineage>
        <taxon>Bacteria</taxon>
        <taxon>Pseudomonadati</taxon>
        <taxon>Pseudomonadota</taxon>
        <taxon>Alphaproteobacteria</taxon>
        <taxon>Rhodobacterales</taxon>
        <taxon>Paracoccaceae</taxon>
        <taxon>Aliiroseovarius</taxon>
    </lineage>
</organism>
<comment type="caution">
    <text evidence="2">The sequence shown here is derived from an EMBL/GenBank/DDBJ whole genome shotgun (WGS) entry which is preliminary data.</text>
</comment>
<dbReference type="InterPro" id="IPR029032">
    <property type="entry name" value="AhpD-like"/>
</dbReference>
<dbReference type="InterPro" id="IPR003779">
    <property type="entry name" value="CMD-like"/>
</dbReference>